<dbReference type="Proteomes" id="UP000031977">
    <property type="component" value="Unassembled WGS sequence"/>
</dbReference>
<gene>
    <name evidence="1" type="ORF">SU60_05240</name>
</gene>
<evidence type="ECO:0000313" key="1">
    <source>
        <dbReference type="EMBL" id="KIN11912.1"/>
    </source>
</evidence>
<organism evidence="1 2">
    <name type="scientific">Vibrio mytili</name>
    <dbReference type="NCBI Taxonomy" id="50718"/>
    <lineage>
        <taxon>Bacteria</taxon>
        <taxon>Pseudomonadati</taxon>
        <taxon>Pseudomonadota</taxon>
        <taxon>Gammaproteobacteria</taxon>
        <taxon>Vibrionales</taxon>
        <taxon>Vibrionaceae</taxon>
        <taxon>Vibrio</taxon>
    </lineage>
</organism>
<proteinExistence type="predicted"/>
<keyword evidence="2" id="KW-1185">Reference proteome</keyword>
<accession>A0A0C3IC51</accession>
<dbReference type="InterPro" id="IPR036641">
    <property type="entry name" value="HPT_dom_sf"/>
</dbReference>
<comment type="caution">
    <text evidence="1">The sequence shown here is derived from an EMBL/GenBank/DDBJ whole genome shotgun (WGS) entry which is preliminary data.</text>
</comment>
<dbReference type="EMBL" id="JXOK01000010">
    <property type="protein sequence ID" value="KIN11912.1"/>
    <property type="molecule type" value="Genomic_DNA"/>
</dbReference>
<dbReference type="SUPFAM" id="SSF47226">
    <property type="entry name" value="Histidine-containing phosphotransfer domain, HPT domain"/>
    <property type="match status" value="1"/>
</dbReference>
<dbReference type="RefSeq" id="WP_041154638.1">
    <property type="nucleotide sequence ID" value="NZ_CBCRVP010000003.1"/>
</dbReference>
<protein>
    <submittedName>
        <fullName evidence="1">Histidine phosphotransferase</fullName>
    </submittedName>
</protein>
<name>A0A0C3IC51_9VIBR</name>
<dbReference type="OrthoDB" id="6401882at2"/>
<keyword evidence="1" id="KW-0808">Transferase</keyword>
<evidence type="ECO:0000313" key="2">
    <source>
        <dbReference type="Proteomes" id="UP000031977"/>
    </source>
</evidence>
<dbReference type="AlphaFoldDB" id="A0A0C3IC51"/>
<sequence length="111" mass="12742">MINFTVLSEYMDNDVDKLISVLSTYLENHGDGSERIARLNSEQNWPELHILVRELKNELESFGEDTAVVALQGIENHARNNIEPDNKDIKIVSRELLTINQQIFAYLDNQA</sequence>
<dbReference type="GO" id="GO:0016740">
    <property type="term" value="F:transferase activity"/>
    <property type="evidence" value="ECO:0007669"/>
    <property type="project" value="UniProtKB-KW"/>
</dbReference>
<reference evidence="1 2" key="1">
    <citation type="submission" date="2015-01" db="EMBL/GenBank/DDBJ databases">
        <title>Draft genome of Vibrio mytili type strain CAIM 528.</title>
        <authorList>
            <person name="Gonzalez-Castillo A."/>
            <person name="Gomez-Gil B."/>
            <person name="Enciso-Ibarra J."/>
        </authorList>
    </citation>
    <scope>NUCLEOTIDE SEQUENCE [LARGE SCALE GENOMIC DNA]</scope>
    <source>
        <strain evidence="1 2">CAIM 528</strain>
    </source>
</reference>
<dbReference type="GO" id="GO:0000160">
    <property type="term" value="P:phosphorelay signal transduction system"/>
    <property type="evidence" value="ECO:0007669"/>
    <property type="project" value="InterPro"/>
</dbReference>